<sequence length="134" mass="15342">MEAVTKMINIIERVAIGTTSRETAIMRLLQLDLLPNENKFKTAIIEMVRKLPRVSIAEDTNEFELSTRYIDPFLCGLFDDPDKGIFLRWTNETTLEARKHEGFSTIRPNLTISSLHGMKWKMTYGYGEAKSAAQ</sequence>
<dbReference type="OrthoDB" id="2370938at2759"/>
<accession>A0A8H7BGA1</accession>
<feature type="non-terminal residue" evidence="1">
    <location>
        <position position="134"/>
    </location>
</feature>
<dbReference type="EMBL" id="JABAYA010000705">
    <property type="protein sequence ID" value="KAF7720466.1"/>
    <property type="molecule type" value="Genomic_DNA"/>
</dbReference>
<organism evidence="1 2">
    <name type="scientific">Apophysomyces ossiformis</name>
    <dbReference type="NCBI Taxonomy" id="679940"/>
    <lineage>
        <taxon>Eukaryota</taxon>
        <taxon>Fungi</taxon>
        <taxon>Fungi incertae sedis</taxon>
        <taxon>Mucoromycota</taxon>
        <taxon>Mucoromycotina</taxon>
        <taxon>Mucoromycetes</taxon>
        <taxon>Mucorales</taxon>
        <taxon>Mucorineae</taxon>
        <taxon>Mucoraceae</taxon>
        <taxon>Apophysomyces</taxon>
    </lineage>
</organism>
<dbReference type="AlphaFoldDB" id="A0A8H7BGA1"/>
<evidence type="ECO:0000313" key="1">
    <source>
        <dbReference type="EMBL" id="KAF7720466.1"/>
    </source>
</evidence>
<gene>
    <name evidence="1" type="ORF">EC973_008395</name>
</gene>
<dbReference type="Proteomes" id="UP000605846">
    <property type="component" value="Unassembled WGS sequence"/>
</dbReference>
<proteinExistence type="predicted"/>
<evidence type="ECO:0000313" key="2">
    <source>
        <dbReference type="Proteomes" id="UP000605846"/>
    </source>
</evidence>
<comment type="caution">
    <text evidence="1">The sequence shown here is derived from an EMBL/GenBank/DDBJ whole genome shotgun (WGS) entry which is preliminary data.</text>
</comment>
<reference evidence="1" key="1">
    <citation type="submission" date="2020-01" db="EMBL/GenBank/DDBJ databases">
        <title>Genome Sequencing of Three Apophysomyces-Like Fungal Strains Confirms a Novel Fungal Genus in the Mucoromycota with divergent Burkholderia-like Endosymbiotic Bacteria.</title>
        <authorList>
            <person name="Stajich J.E."/>
            <person name="Macias A.M."/>
            <person name="Carter-House D."/>
            <person name="Lovett B."/>
            <person name="Kasson L.R."/>
            <person name="Berry K."/>
            <person name="Grigoriev I."/>
            <person name="Chang Y."/>
            <person name="Spatafora J."/>
            <person name="Kasson M.T."/>
        </authorList>
    </citation>
    <scope>NUCLEOTIDE SEQUENCE</scope>
    <source>
        <strain evidence="1">NRRL A-21654</strain>
    </source>
</reference>
<protein>
    <submittedName>
        <fullName evidence="1">Uncharacterized protein</fullName>
    </submittedName>
</protein>
<name>A0A8H7BGA1_9FUNG</name>
<keyword evidence="2" id="KW-1185">Reference proteome</keyword>